<organism evidence="1 2">
    <name type="scientific">Nonlabens spongiae</name>
    <dbReference type="NCBI Taxonomy" id="331648"/>
    <lineage>
        <taxon>Bacteria</taxon>
        <taxon>Pseudomonadati</taxon>
        <taxon>Bacteroidota</taxon>
        <taxon>Flavobacteriia</taxon>
        <taxon>Flavobacteriales</taxon>
        <taxon>Flavobacteriaceae</taxon>
        <taxon>Nonlabens</taxon>
    </lineage>
</organism>
<protein>
    <recommendedName>
        <fullName evidence="3">Glycosyl transferase family 28 C-terminal domain-containing protein</fullName>
    </recommendedName>
</protein>
<proteinExistence type="predicted"/>
<keyword evidence="2" id="KW-1185">Reference proteome</keyword>
<dbReference type="EMBL" id="CP019344">
    <property type="protein sequence ID" value="ARN76896.1"/>
    <property type="molecule type" value="Genomic_DNA"/>
</dbReference>
<dbReference type="STRING" id="331648.BST97_02140"/>
<gene>
    <name evidence="1" type="ORF">BST97_02140</name>
</gene>
<dbReference type="RefSeq" id="WP_085765696.1">
    <property type="nucleotide sequence ID" value="NZ_CP019344.1"/>
</dbReference>
<dbReference type="OrthoDB" id="9809594at2"/>
<accession>A0A1W6MHA9</accession>
<evidence type="ECO:0000313" key="1">
    <source>
        <dbReference type="EMBL" id="ARN76896.1"/>
    </source>
</evidence>
<sequence length="354" mass="40455">MIGYYAHSQGYGHCSYAQLLARELNEKLIIFTDSDFPFDDSCTVVHLENEDLNGNELYLENCMIPNYLHHNPVGLKKIQRRSRDILNAVIHNDISLMLIDVSVEVATLCRVSSIPYAYRRMPGNRNDTPHLEAYRGAVFLYAFYPKSCEHPDVPEWIKEKTIYLGFIAALDVKSNLERPIEADLILEKSILVIQGKGGNNFDRTKITELIQSFPDHYIKTAGSFNDVPTAVNYEHLGFVDDLSRYIAQSEIIFSACGSSTVSLLLQNKRKFICMPQVRPFEEQDCISQFLVDNELAVLLKGNDFQKAVADLKGLNPEISQEFEPRTMKEFSLECTRYLQVLTQSKTKEQIVETY</sequence>
<evidence type="ECO:0000313" key="2">
    <source>
        <dbReference type="Proteomes" id="UP000193431"/>
    </source>
</evidence>
<dbReference type="AlphaFoldDB" id="A0A1W6MHA9"/>
<dbReference type="Gene3D" id="3.40.50.2000">
    <property type="entry name" value="Glycogen Phosphorylase B"/>
    <property type="match status" value="1"/>
</dbReference>
<dbReference type="SUPFAM" id="SSF53756">
    <property type="entry name" value="UDP-Glycosyltransferase/glycogen phosphorylase"/>
    <property type="match status" value="1"/>
</dbReference>
<name>A0A1W6MHA9_9FLAO</name>
<reference evidence="1 2" key="1">
    <citation type="submission" date="2016-11" db="EMBL/GenBank/DDBJ databases">
        <title>Trade-off between light-utilization and light-protection in marine flavobacteria.</title>
        <authorList>
            <person name="Kumagai Y."/>
        </authorList>
    </citation>
    <scope>NUCLEOTIDE SEQUENCE [LARGE SCALE GENOMIC DNA]</scope>
    <source>
        <strain evidence="1 2">JCM 13191</strain>
    </source>
</reference>
<evidence type="ECO:0008006" key="3">
    <source>
        <dbReference type="Google" id="ProtNLM"/>
    </source>
</evidence>
<dbReference type="Proteomes" id="UP000193431">
    <property type="component" value="Chromosome"/>
</dbReference>